<gene>
    <name evidence="3" type="primary">LOC115210670</name>
</gene>
<dbReference type="RefSeq" id="XP_036358072.1">
    <property type="nucleotide sequence ID" value="XM_036502179.1"/>
</dbReference>
<evidence type="ECO:0000256" key="1">
    <source>
        <dbReference type="PROSITE-ProRule" id="PRU00235"/>
    </source>
</evidence>
<dbReference type="InterPro" id="IPR009091">
    <property type="entry name" value="RCC1/BLIP-II"/>
</dbReference>
<dbReference type="InterPro" id="IPR000408">
    <property type="entry name" value="Reg_chr_condens"/>
</dbReference>
<proteinExistence type="predicted"/>
<protein>
    <submittedName>
        <fullName evidence="3">RCC1-like G exchanging factor-like protein isoform X1</fullName>
    </submittedName>
</protein>
<dbReference type="GO" id="GO:0005743">
    <property type="term" value="C:mitochondrial inner membrane"/>
    <property type="evidence" value="ECO:0007669"/>
    <property type="project" value="TreeGrafter"/>
</dbReference>
<dbReference type="InterPro" id="IPR053035">
    <property type="entry name" value="Mitochondrial_GEF_domain"/>
</dbReference>
<feature type="repeat" description="RCC1" evidence="1">
    <location>
        <begin position="136"/>
        <end position="201"/>
    </location>
</feature>
<dbReference type="PANTHER" id="PTHR46337:SF1">
    <property type="entry name" value="RCC1-LIKE G EXCHANGING FACTOR-LIKE PROTEIN"/>
    <property type="match status" value="1"/>
</dbReference>
<dbReference type="GO" id="GO:0005085">
    <property type="term" value="F:guanyl-nucleotide exchange factor activity"/>
    <property type="evidence" value="ECO:0007669"/>
    <property type="project" value="TreeGrafter"/>
</dbReference>
<evidence type="ECO:0000313" key="2">
    <source>
        <dbReference type="Proteomes" id="UP000515154"/>
    </source>
</evidence>
<dbReference type="Pfam" id="PF13540">
    <property type="entry name" value="RCC1_2"/>
    <property type="match status" value="1"/>
</dbReference>
<name>A0A7E6ETI2_9MOLL</name>
<feature type="repeat" description="RCC1" evidence="1">
    <location>
        <begin position="365"/>
        <end position="422"/>
    </location>
</feature>
<feature type="repeat" description="RCC1" evidence="1">
    <location>
        <begin position="423"/>
        <end position="472"/>
    </location>
</feature>
<reference evidence="3" key="1">
    <citation type="submission" date="2025-08" db="UniProtKB">
        <authorList>
            <consortium name="RefSeq"/>
        </authorList>
    </citation>
    <scope>IDENTIFICATION</scope>
</reference>
<feature type="repeat" description="RCC1" evidence="1">
    <location>
        <begin position="258"/>
        <end position="310"/>
    </location>
</feature>
<dbReference type="PRINTS" id="PR00633">
    <property type="entry name" value="RCCNDNSATION"/>
</dbReference>
<organism evidence="2 3">
    <name type="scientific">Octopus sinensis</name>
    <name type="common">East Asian common octopus</name>
    <dbReference type="NCBI Taxonomy" id="2607531"/>
    <lineage>
        <taxon>Eukaryota</taxon>
        <taxon>Metazoa</taxon>
        <taxon>Spiralia</taxon>
        <taxon>Lophotrochozoa</taxon>
        <taxon>Mollusca</taxon>
        <taxon>Cephalopoda</taxon>
        <taxon>Coleoidea</taxon>
        <taxon>Octopodiformes</taxon>
        <taxon>Octopoda</taxon>
        <taxon>Incirrata</taxon>
        <taxon>Octopodidae</taxon>
        <taxon>Octopus</taxon>
    </lineage>
</organism>
<evidence type="ECO:0000313" key="3">
    <source>
        <dbReference type="RefSeq" id="XP_036358072.1"/>
    </source>
</evidence>
<feature type="repeat" description="RCC1" evidence="1">
    <location>
        <begin position="71"/>
        <end position="134"/>
    </location>
</feature>
<dbReference type="Pfam" id="PF00415">
    <property type="entry name" value="RCC1"/>
    <property type="match status" value="4"/>
</dbReference>
<dbReference type="PROSITE" id="PS50012">
    <property type="entry name" value="RCC1_3"/>
    <property type="match status" value="7"/>
</dbReference>
<dbReference type="AlphaFoldDB" id="A0A7E6ETI2"/>
<dbReference type="SUPFAM" id="SSF50985">
    <property type="entry name" value="RCC1/BLIP-II"/>
    <property type="match status" value="1"/>
</dbReference>
<dbReference type="GO" id="GO:0070131">
    <property type="term" value="P:positive regulation of mitochondrial translation"/>
    <property type="evidence" value="ECO:0007669"/>
    <property type="project" value="TreeGrafter"/>
</dbReference>
<sequence>MLLSIRTVEFMMALTCWLYSPYQVVRRRLRVAVPAEVSRHISTWKKRIEKQQAIEETVVQYTAEDVSHLNERLYVWGFSATGALGIKSYLRPGVKQTHLSFMHRPARLKFFDEQHLKIGHVACGYGFTLFQSSLQGSSVLLGTGINTDSQIGCYQMQKDSDRFLDYIIEPTNIEIPFLHQTKTKIIGMAGGRAHTIILTDQEGVFSLGNNSFGQCGRPIVETEKYRGSSTITKIRHLPDNIKEVVCGQDHTFFLTQSGEVYSCGLSSDGQTGLGHYKNVSQATQVKGDIEGVNIKQIACSGDCVLALSDEGDVFGWGNSEYNQLALITDHTQVHTPKHFKLSASLGKITQVASGGSICGFLNASGEVFTWGFGILGRGPKVQSSTVPTKLPTPLFGANELDPAKTVVSLKCGIYHFAALTNRGDLYTWGKNKQGYLGLGDRNDQFFPLRVSMPVEVINVWCGVDHMVAHCRAFS</sequence>
<dbReference type="Gene3D" id="2.130.10.30">
    <property type="entry name" value="Regulator of chromosome condensation 1/beta-lactamase-inhibitor protein II"/>
    <property type="match status" value="2"/>
</dbReference>
<keyword evidence="2" id="KW-1185">Reference proteome</keyword>
<dbReference type="Proteomes" id="UP000515154">
    <property type="component" value="Linkage group LG4"/>
</dbReference>
<feature type="repeat" description="RCC1" evidence="1">
    <location>
        <begin position="202"/>
        <end position="257"/>
    </location>
</feature>
<dbReference type="PANTHER" id="PTHR46337">
    <property type="entry name" value="RCC1-LIKE G EXCHANGING FACTOR-LIKE PROTEIN"/>
    <property type="match status" value="1"/>
</dbReference>
<accession>A0A7E6ETI2</accession>
<feature type="repeat" description="RCC1" evidence="1">
    <location>
        <begin position="311"/>
        <end position="364"/>
    </location>
</feature>
<dbReference type="GO" id="GO:0019843">
    <property type="term" value="F:rRNA binding"/>
    <property type="evidence" value="ECO:0007669"/>
    <property type="project" value="TreeGrafter"/>
</dbReference>